<evidence type="ECO:0000313" key="1">
    <source>
        <dbReference type="EMBL" id="KZM28085.1"/>
    </source>
</evidence>
<proteinExistence type="predicted"/>
<dbReference type="EMBL" id="JYNV01000036">
    <property type="protein sequence ID" value="KZM28085.1"/>
    <property type="molecule type" value="Genomic_DNA"/>
</dbReference>
<gene>
    <name evidence="1" type="ORF">ST47_g778</name>
</gene>
<keyword evidence="2" id="KW-1185">Reference proteome</keyword>
<sequence>MRFANIAACISSLLVVTVSASTPAAFEVPGSVPGTAAAPEVDTTIVFETSTYYLSSAIAVTSDTVNSTAEVTKTGYAPPPVEPTTTSEASLYVTASQTFVPVTLWEGSTTRVIFPQNSTAVEIPTGVPANGTSTVIVTATASSSEPVVSTTAKNKTSATASASASVSQVPVNGAGKVTGSALLGMGIVAGFMALL</sequence>
<dbReference type="AlphaFoldDB" id="A0A163LSR0"/>
<evidence type="ECO:0000313" key="2">
    <source>
        <dbReference type="Proteomes" id="UP000076837"/>
    </source>
</evidence>
<dbReference type="Proteomes" id="UP000076837">
    <property type="component" value="Unassembled WGS sequence"/>
</dbReference>
<comment type="caution">
    <text evidence="1">The sequence shown here is derived from an EMBL/GenBank/DDBJ whole genome shotgun (WGS) entry which is preliminary data.</text>
</comment>
<accession>A0A163LSR0</accession>
<dbReference type="OrthoDB" id="3790880at2759"/>
<name>A0A163LSR0_DIDRA</name>
<organism evidence="1 2">
    <name type="scientific">Didymella rabiei</name>
    <name type="common">Chickpea ascochyta blight fungus</name>
    <name type="synonym">Mycosphaerella rabiei</name>
    <dbReference type="NCBI Taxonomy" id="5454"/>
    <lineage>
        <taxon>Eukaryota</taxon>
        <taxon>Fungi</taxon>
        <taxon>Dikarya</taxon>
        <taxon>Ascomycota</taxon>
        <taxon>Pezizomycotina</taxon>
        <taxon>Dothideomycetes</taxon>
        <taxon>Pleosporomycetidae</taxon>
        <taxon>Pleosporales</taxon>
        <taxon>Pleosporineae</taxon>
        <taxon>Didymellaceae</taxon>
        <taxon>Ascochyta</taxon>
    </lineage>
</organism>
<reference evidence="1 2" key="1">
    <citation type="journal article" date="2016" name="Sci. Rep.">
        <title>Draft genome sequencing and secretome analysis of fungal phytopathogen Ascochyta rabiei provides insight into the necrotrophic effector repertoire.</title>
        <authorList>
            <person name="Verma S."/>
            <person name="Gazara R.K."/>
            <person name="Nizam S."/>
            <person name="Parween S."/>
            <person name="Chattopadhyay D."/>
            <person name="Verma P.K."/>
        </authorList>
    </citation>
    <scope>NUCLEOTIDE SEQUENCE [LARGE SCALE GENOMIC DNA]</scope>
    <source>
        <strain evidence="1 2">ArDII</strain>
    </source>
</reference>
<protein>
    <submittedName>
        <fullName evidence="1">Uncharacterized protein</fullName>
    </submittedName>
</protein>